<dbReference type="InterPro" id="IPR013249">
    <property type="entry name" value="RNA_pol_sigma70_r4_t2"/>
</dbReference>
<evidence type="ECO:0000256" key="2">
    <source>
        <dbReference type="ARBA" id="ARBA00023015"/>
    </source>
</evidence>
<keyword evidence="4" id="KW-0804">Transcription</keyword>
<dbReference type="Proteomes" id="UP000186309">
    <property type="component" value="Chromosome"/>
</dbReference>
<name>A0A1U7CTX9_9BACT</name>
<reference evidence="9" key="1">
    <citation type="submission" date="2016-12" db="EMBL/GenBank/DDBJ databases">
        <title>Comparative genomics of four Isosphaeraceae planctomycetes: a common pool of plasmids and glycoside hydrolase genes.</title>
        <authorList>
            <person name="Ivanova A."/>
        </authorList>
    </citation>
    <scope>NUCLEOTIDE SEQUENCE [LARGE SCALE GENOMIC DNA]</scope>
    <source>
        <strain evidence="9">PX4</strain>
    </source>
</reference>
<dbReference type="InterPro" id="IPR013325">
    <property type="entry name" value="RNA_pol_sigma_r2"/>
</dbReference>
<dbReference type="PANTHER" id="PTHR43133">
    <property type="entry name" value="RNA POLYMERASE ECF-TYPE SIGMA FACTO"/>
    <property type="match status" value="1"/>
</dbReference>
<evidence type="ECO:0000256" key="3">
    <source>
        <dbReference type="ARBA" id="ARBA00023082"/>
    </source>
</evidence>
<evidence type="ECO:0000259" key="6">
    <source>
        <dbReference type="Pfam" id="PF04542"/>
    </source>
</evidence>
<dbReference type="Gene3D" id="2.60.40.1190">
    <property type="match status" value="1"/>
</dbReference>
<sequence length="557" mass="60373">MPIRGLGKIARDVETLFQLGATGGVDDGQLVARFLIPGEGSEAAFRALVIRHGPMVLSVCRRILDDPAAADDAFQATFMILVKKARGLRNRELLGGWLHGVANRVARKAKSAAARRLVVEQRSYNRPYQQAHDHEQAELRAIIDEEIHRLPEHYRLPLVLCHLEGMRHQEVAHRLGCPVGTVESRLSRAKEQLRTRLVRRGVAPGASVLAAALSSRESAAAMTPLVDQVCRLATAPSSVTTALAAVTATSIPRLMILKSAVAARISLAAFAMIGAGAGVLATAAYSDLGPRIATSVLSAVDAPKPPQGDTPPTSQDTTPSRSPSAIAFPLRGITIDGSLDDWPSNMQKYKIEHRLQGSGDYDPGGGEFDEDPDSYFMVGYDRETSLIYVAVQTHDADVVVSGKSQVSSDATEIYLQGMLSDQNDSSPASVVPGVLDAAIMPVIQYVGLPGEAPAYNNAEMANPALLYGDTSKTKTKMKTRRHENGITTYEWAVQPFDHYPDRPSRLEPGKRLGLDVVLVDRDRDRKLASWYSWAPYQGVFKGFDARTIGELILDGPR</sequence>
<dbReference type="NCBIfam" id="TIGR02937">
    <property type="entry name" value="sigma70-ECF"/>
    <property type="match status" value="1"/>
</dbReference>
<feature type="domain" description="RNA polymerase sigma factor 70 region 4 type 2" evidence="7">
    <location>
        <begin position="142"/>
        <end position="193"/>
    </location>
</feature>
<dbReference type="CDD" id="cd06171">
    <property type="entry name" value="Sigma70_r4"/>
    <property type="match status" value="1"/>
</dbReference>
<feature type="domain" description="RNA polymerase sigma-70 region 2" evidence="6">
    <location>
        <begin position="48"/>
        <end position="115"/>
    </location>
</feature>
<dbReference type="GO" id="GO:0003677">
    <property type="term" value="F:DNA binding"/>
    <property type="evidence" value="ECO:0007669"/>
    <property type="project" value="InterPro"/>
</dbReference>
<dbReference type="SUPFAM" id="SSF88659">
    <property type="entry name" value="Sigma3 and sigma4 domains of RNA polymerase sigma factors"/>
    <property type="match status" value="1"/>
</dbReference>
<proteinExistence type="inferred from homology"/>
<feature type="region of interest" description="Disordered" evidence="5">
    <location>
        <begin position="300"/>
        <end position="323"/>
    </location>
</feature>
<evidence type="ECO:0000256" key="5">
    <source>
        <dbReference type="SAM" id="MobiDB-lite"/>
    </source>
</evidence>
<dbReference type="SUPFAM" id="SSF88946">
    <property type="entry name" value="Sigma2 domain of RNA polymerase sigma factors"/>
    <property type="match status" value="1"/>
</dbReference>
<dbReference type="PANTHER" id="PTHR43133:SF51">
    <property type="entry name" value="RNA POLYMERASE SIGMA FACTOR"/>
    <property type="match status" value="1"/>
</dbReference>
<dbReference type="AlphaFoldDB" id="A0A1U7CTX9"/>
<evidence type="ECO:0000259" key="7">
    <source>
        <dbReference type="Pfam" id="PF08281"/>
    </source>
</evidence>
<gene>
    <name evidence="8" type="primary">rpoE_8</name>
    <name evidence="8" type="ORF">BSF38_03921</name>
</gene>
<dbReference type="Pfam" id="PF08281">
    <property type="entry name" value="Sigma70_r4_2"/>
    <property type="match status" value="1"/>
</dbReference>
<dbReference type="InterPro" id="IPR007627">
    <property type="entry name" value="RNA_pol_sigma70_r2"/>
</dbReference>
<organism evidence="8 9">
    <name type="scientific">Paludisphaera borealis</name>
    <dbReference type="NCBI Taxonomy" id="1387353"/>
    <lineage>
        <taxon>Bacteria</taxon>
        <taxon>Pseudomonadati</taxon>
        <taxon>Planctomycetota</taxon>
        <taxon>Planctomycetia</taxon>
        <taxon>Isosphaerales</taxon>
        <taxon>Isosphaeraceae</taxon>
        <taxon>Paludisphaera</taxon>
    </lineage>
</organism>
<feature type="compositionally biased region" description="Low complexity" evidence="5">
    <location>
        <begin position="310"/>
        <end position="323"/>
    </location>
</feature>
<dbReference type="Gene3D" id="1.10.1740.10">
    <property type="match status" value="1"/>
</dbReference>
<dbReference type="InterPro" id="IPR013324">
    <property type="entry name" value="RNA_pol_sigma_r3/r4-like"/>
</dbReference>
<dbReference type="GO" id="GO:0016987">
    <property type="term" value="F:sigma factor activity"/>
    <property type="evidence" value="ECO:0007669"/>
    <property type="project" value="UniProtKB-KW"/>
</dbReference>
<evidence type="ECO:0000256" key="4">
    <source>
        <dbReference type="ARBA" id="ARBA00023163"/>
    </source>
</evidence>
<keyword evidence="9" id="KW-1185">Reference proteome</keyword>
<evidence type="ECO:0000256" key="1">
    <source>
        <dbReference type="ARBA" id="ARBA00010641"/>
    </source>
</evidence>
<dbReference type="InterPro" id="IPR014284">
    <property type="entry name" value="RNA_pol_sigma-70_dom"/>
</dbReference>
<protein>
    <submittedName>
        <fullName evidence="8">ECF RNA polymerase sigma-E factor</fullName>
    </submittedName>
</protein>
<dbReference type="STRING" id="1387353.BSF38_03921"/>
<keyword evidence="3" id="KW-0731">Sigma factor</keyword>
<accession>A0A1U7CTX9</accession>
<evidence type="ECO:0000313" key="8">
    <source>
        <dbReference type="EMBL" id="APW62382.1"/>
    </source>
</evidence>
<evidence type="ECO:0000313" key="9">
    <source>
        <dbReference type="Proteomes" id="UP000186309"/>
    </source>
</evidence>
<dbReference type="InterPro" id="IPR036388">
    <property type="entry name" value="WH-like_DNA-bd_sf"/>
</dbReference>
<dbReference type="Pfam" id="PF04542">
    <property type="entry name" value="Sigma70_r2"/>
    <property type="match status" value="1"/>
</dbReference>
<dbReference type="SUPFAM" id="SSF49344">
    <property type="entry name" value="CBD9-like"/>
    <property type="match status" value="1"/>
</dbReference>
<dbReference type="EMBL" id="CP019082">
    <property type="protein sequence ID" value="APW62382.1"/>
    <property type="molecule type" value="Genomic_DNA"/>
</dbReference>
<keyword evidence="2" id="KW-0805">Transcription regulation</keyword>
<dbReference type="InterPro" id="IPR039425">
    <property type="entry name" value="RNA_pol_sigma-70-like"/>
</dbReference>
<dbReference type="KEGG" id="pbor:BSF38_03921"/>
<comment type="similarity">
    <text evidence="1">Belongs to the sigma-70 factor family. ECF subfamily.</text>
</comment>
<dbReference type="Gene3D" id="1.10.10.10">
    <property type="entry name" value="Winged helix-like DNA-binding domain superfamily/Winged helix DNA-binding domain"/>
    <property type="match status" value="1"/>
</dbReference>
<dbReference type="GO" id="GO:0006352">
    <property type="term" value="P:DNA-templated transcription initiation"/>
    <property type="evidence" value="ECO:0007669"/>
    <property type="project" value="InterPro"/>
</dbReference>